<dbReference type="Proteomes" id="UP001141806">
    <property type="component" value="Unassembled WGS sequence"/>
</dbReference>
<proteinExistence type="predicted"/>
<dbReference type="AlphaFoldDB" id="A0A9Q0K6I2"/>
<name>A0A9Q0K6I2_9MAGN</name>
<comment type="caution">
    <text evidence="1">The sequence shown here is derived from an EMBL/GenBank/DDBJ whole genome shotgun (WGS) entry which is preliminary data.</text>
</comment>
<reference evidence="1" key="1">
    <citation type="journal article" date="2023" name="Plant J.">
        <title>The genome of the king protea, Protea cynaroides.</title>
        <authorList>
            <person name="Chang J."/>
            <person name="Duong T.A."/>
            <person name="Schoeman C."/>
            <person name="Ma X."/>
            <person name="Roodt D."/>
            <person name="Barker N."/>
            <person name="Li Z."/>
            <person name="Van de Peer Y."/>
            <person name="Mizrachi E."/>
        </authorList>
    </citation>
    <scope>NUCLEOTIDE SEQUENCE</scope>
    <source>
        <tissue evidence="1">Young leaves</tissue>
    </source>
</reference>
<organism evidence="1 2">
    <name type="scientific">Protea cynaroides</name>
    <dbReference type="NCBI Taxonomy" id="273540"/>
    <lineage>
        <taxon>Eukaryota</taxon>
        <taxon>Viridiplantae</taxon>
        <taxon>Streptophyta</taxon>
        <taxon>Embryophyta</taxon>
        <taxon>Tracheophyta</taxon>
        <taxon>Spermatophyta</taxon>
        <taxon>Magnoliopsida</taxon>
        <taxon>Proteales</taxon>
        <taxon>Proteaceae</taxon>
        <taxon>Protea</taxon>
    </lineage>
</organism>
<evidence type="ECO:0000313" key="2">
    <source>
        <dbReference type="Proteomes" id="UP001141806"/>
    </source>
</evidence>
<protein>
    <submittedName>
        <fullName evidence="1">Uncharacterized protein</fullName>
    </submittedName>
</protein>
<evidence type="ECO:0000313" key="1">
    <source>
        <dbReference type="EMBL" id="KAJ4963363.1"/>
    </source>
</evidence>
<keyword evidence="2" id="KW-1185">Reference proteome</keyword>
<accession>A0A9Q0K6I2</accession>
<gene>
    <name evidence="1" type="ORF">NE237_023302</name>
</gene>
<sequence>MRSRKERTWEQQTKLCQISADLLFLASNVTGIPSPSLKSTSFFYKTRLGEGRLPFPGFSSNELPNFVLAKDIPLGLGGSNPVVWDGMQTGIFLCSRLGVSLEFEANFHHGGGQWGPMLSLPEFPCLVVVGVMDPSSNK</sequence>
<dbReference type="OrthoDB" id="65716at2759"/>
<dbReference type="EMBL" id="JAMYWD010000008">
    <property type="protein sequence ID" value="KAJ4963363.1"/>
    <property type="molecule type" value="Genomic_DNA"/>
</dbReference>